<evidence type="ECO:0000256" key="1">
    <source>
        <dbReference type="ARBA" id="ARBA00010609"/>
    </source>
</evidence>
<dbReference type="AlphaFoldDB" id="A0A6V7NKN3"/>
<evidence type="ECO:0000313" key="4">
    <source>
        <dbReference type="EMBL" id="CAD1819143.1"/>
    </source>
</evidence>
<dbReference type="GO" id="GO:0005507">
    <property type="term" value="F:copper ion binding"/>
    <property type="evidence" value="ECO:0007669"/>
    <property type="project" value="InterPro"/>
</dbReference>
<accession>A0A6V7NKN3</accession>
<name>A0A6V7NKN3_ANACO</name>
<comment type="similarity">
    <text evidence="1">Belongs to the multicopper oxidase family.</text>
</comment>
<feature type="region of interest" description="Disordered" evidence="2">
    <location>
        <begin position="85"/>
        <end position="107"/>
    </location>
</feature>
<feature type="domain" description="Plastocyanin-like" evidence="3">
    <location>
        <begin position="142"/>
        <end position="183"/>
    </location>
</feature>
<dbReference type="EMBL" id="LR862139">
    <property type="protein sequence ID" value="CAD1819143.1"/>
    <property type="molecule type" value="Genomic_DNA"/>
</dbReference>
<dbReference type="InterPro" id="IPR011707">
    <property type="entry name" value="Cu-oxidase-like_N"/>
</dbReference>
<proteinExistence type="inferred from homology"/>
<dbReference type="Gene3D" id="2.60.40.420">
    <property type="entry name" value="Cupredoxins - blue copper proteins"/>
    <property type="match status" value="1"/>
</dbReference>
<organism evidence="4">
    <name type="scientific">Ananas comosus var. bracteatus</name>
    <name type="common">red pineapple</name>
    <dbReference type="NCBI Taxonomy" id="296719"/>
    <lineage>
        <taxon>Eukaryota</taxon>
        <taxon>Viridiplantae</taxon>
        <taxon>Streptophyta</taxon>
        <taxon>Embryophyta</taxon>
        <taxon>Tracheophyta</taxon>
        <taxon>Spermatophyta</taxon>
        <taxon>Magnoliopsida</taxon>
        <taxon>Liliopsida</taxon>
        <taxon>Poales</taxon>
        <taxon>Bromeliaceae</taxon>
        <taxon>Bromelioideae</taxon>
        <taxon>Ananas</taxon>
    </lineage>
</organism>
<protein>
    <recommendedName>
        <fullName evidence="3">Plastocyanin-like domain-containing protein</fullName>
    </recommendedName>
</protein>
<dbReference type="InterPro" id="IPR008972">
    <property type="entry name" value="Cupredoxin"/>
</dbReference>
<sequence>MGKRTISRLSISISPRPLHHHHHHHHHHHEDHQHHLLLFLVSLALLASSNTCNCDDPYRFFTWNVTYADIWPLGVKQQAYIPHRDIDKRAIPRPPDRGSDERQRHHQRLQLSLRPLPHLLERDTAAAELVRGRRVRDDVPDPPGRNFTYVLQMKDQIGTYYYFPSLAFHKAAGGFGGIRVLSRPLIPVPFPRPPPTTLSSSAIGSRPTTPI</sequence>
<feature type="compositionally biased region" description="Polar residues" evidence="2">
    <location>
        <begin position="202"/>
        <end position="211"/>
    </location>
</feature>
<evidence type="ECO:0000256" key="2">
    <source>
        <dbReference type="SAM" id="MobiDB-lite"/>
    </source>
</evidence>
<evidence type="ECO:0000259" key="3">
    <source>
        <dbReference type="Pfam" id="PF07732"/>
    </source>
</evidence>
<reference evidence="4" key="1">
    <citation type="submission" date="2020-07" db="EMBL/GenBank/DDBJ databases">
        <authorList>
            <person name="Lin J."/>
        </authorList>
    </citation>
    <scope>NUCLEOTIDE SEQUENCE</scope>
</reference>
<dbReference type="Pfam" id="PF07732">
    <property type="entry name" value="Cu-oxidase_3"/>
    <property type="match status" value="1"/>
</dbReference>
<feature type="compositionally biased region" description="Basic and acidic residues" evidence="2">
    <location>
        <begin position="85"/>
        <end position="103"/>
    </location>
</feature>
<gene>
    <name evidence="4" type="ORF">CB5_LOCUS2354</name>
</gene>
<dbReference type="SUPFAM" id="SSF49503">
    <property type="entry name" value="Cupredoxins"/>
    <property type="match status" value="1"/>
</dbReference>
<feature type="region of interest" description="Disordered" evidence="2">
    <location>
        <begin position="192"/>
        <end position="211"/>
    </location>
</feature>